<evidence type="ECO:0000313" key="2">
    <source>
        <dbReference type="EMBL" id="ADO99785.1"/>
    </source>
</evidence>
<organism evidence="2 3">
    <name type="scientific">Prochlorococcus phage P-HM2</name>
    <dbReference type="NCBI Taxonomy" id="445696"/>
    <lineage>
        <taxon>Viruses</taxon>
        <taxon>Duplodnaviria</taxon>
        <taxon>Heunggongvirae</taxon>
        <taxon>Uroviricota</taxon>
        <taxon>Caudoviricetes</taxon>
        <taxon>Eurybiavirus</taxon>
        <taxon>Eurybiavirus PHM2</taxon>
    </lineage>
</organism>
<dbReference type="RefSeq" id="YP_004323376.1">
    <property type="nucleotide sequence ID" value="NC_015284.1"/>
</dbReference>
<dbReference type="InterPro" id="IPR044925">
    <property type="entry name" value="His-Me_finger_sf"/>
</dbReference>
<name>E3SSK7_9CAUD</name>
<evidence type="ECO:0000313" key="3">
    <source>
        <dbReference type="Proteomes" id="UP000006538"/>
    </source>
</evidence>
<protein>
    <submittedName>
        <fullName evidence="2">Endodeoxyribonuclease</fullName>
    </submittedName>
</protein>
<proteinExistence type="predicted"/>
<dbReference type="KEGG" id="vg:10327878"/>
<evidence type="ECO:0000259" key="1">
    <source>
        <dbReference type="Pfam" id="PF13392"/>
    </source>
</evidence>
<reference evidence="2 3" key="1">
    <citation type="journal article" date="2010" name="Environ. Microbiol.">
        <title>Genomic analysis of oceanic cyanobacterial myoviruses compared with T4-like myoviruses from diverse hosts and environments.</title>
        <authorList>
            <person name="Sullivan M.B."/>
            <person name="Huang K.H."/>
            <person name="Ignacio-Espinoza J.C."/>
            <person name="Berlin A.M."/>
            <person name="Kelly L."/>
            <person name="Weigele P.R."/>
            <person name="DeFrancesco A.S."/>
            <person name="Kern S.E."/>
            <person name="Thompson L.R."/>
            <person name="Young S."/>
            <person name="Yandava C."/>
            <person name="Fu R."/>
            <person name="Krastins B."/>
            <person name="Chase M."/>
            <person name="Sarracino D."/>
            <person name="Osburne M.S."/>
            <person name="Henn M.R."/>
            <person name="Chisholm S.W."/>
        </authorList>
    </citation>
    <scope>NUCLEOTIDE SEQUENCE [LARGE SCALE GENOMIC DNA]</scope>
    <source>
        <strain evidence="2">M4-259</strain>
    </source>
</reference>
<dbReference type="OrthoDB" id="21336at10239"/>
<dbReference type="InterPro" id="IPR003615">
    <property type="entry name" value="HNH_nuc"/>
</dbReference>
<dbReference type="GeneID" id="10327878"/>
<dbReference type="Gene3D" id="3.90.75.20">
    <property type="match status" value="1"/>
</dbReference>
<dbReference type="EMBL" id="GU075905">
    <property type="protein sequence ID" value="ADO99785.1"/>
    <property type="molecule type" value="Genomic_DNA"/>
</dbReference>
<gene>
    <name evidence="2" type="ORF">PHM2_007</name>
</gene>
<dbReference type="Proteomes" id="UP000006538">
    <property type="component" value="Segment"/>
</dbReference>
<sequence>MIPDHIVPTQYPNYYVTRMGDCYRNPRPKGERMPVNEYGLVYLKPGFQGHNKYKEKQYHCVNISLYDENNNFVKQFTRPVHRLVAETFIPNPDGHNEILHGKRGHLCNSVDNLRWGTHQENMMEADNSLPEGSIRNYKGNSSKYIKKNDKWVLIPNTDPVWNKGKRYGAPDGTVKKLNNGHYKVKENGVWVHMKQKDYSKYGV</sequence>
<accession>E3SSK7</accession>
<dbReference type="SUPFAM" id="SSF54060">
    <property type="entry name" value="His-Me finger endonucleases"/>
    <property type="match status" value="1"/>
</dbReference>
<keyword evidence="3" id="KW-1185">Reference proteome</keyword>
<dbReference type="Pfam" id="PF13392">
    <property type="entry name" value="HNH_3"/>
    <property type="match status" value="1"/>
</dbReference>
<feature type="domain" description="HNH nuclease" evidence="1">
    <location>
        <begin position="79"/>
        <end position="123"/>
    </location>
</feature>